<gene>
    <name evidence="2" type="ORF">GCM10011395_18400</name>
</gene>
<comment type="caution">
    <text evidence="2">The sequence shown here is derived from an EMBL/GenBank/DDBJ whole genome shotgun (WGS) entry which is preliminary data.</text>
</comment>
<accession>A0ABQ1GQD8</accession>
<sequence length="93" mass="10069">MLAGCENVTRHREGWSGKMAFVGFLVFASALTASVAVFWLTLVPALPRIAAILRDGVGPFSPAVPVLIVSEARLRARTRTVTHLSRPQWRAAA</sequence>
<keyword evidence="1" id="KW-0472">Membrane</keyword>
<evidence type="ECO:0000313" key="2">
    <source>
        <dbReference type="EMBL" id="GGA48389.1"/>
    </source>
</evidence>
<evidence type="ECO:0000313" key="3">
    <source>
        <dbReference type="Proteomes" id="UP000618591"/>
    </source>
</evidence>
<keyword evidence="1" id="KW-0812">Transmembrane</keyword>
<keyword evidence="3" id="KW-1185">Reference proteome</keyword>
<feature type="transmembrane region" description="Helical" evidence="1">
    <location>
        <begin position="20"/>
        <end position="46"/>
    </location>
</feature>
<name>A0ABQ1GQD8_9SPHN</name>
<dbReference type="EMBL" id="BMDW01000009">
    <property type="protein sequence ID" value="GGA48389.1"/>
    <property type="molecule type" value="Genomic_DNA"/>
</dbReference>
<evidence type="ECO:0000256" key="1">
    <source>
        <dbReference type="SAM" id="Phobius"/>
    </source>
</evidence>
<keyword evidence="1" id="KW-1133">Transmembrane helix</keyword>
<dbReference type="Proteomes" id="UP000618591">
    <property type="component" value="Unassembled WGS sequence"/>
</dbReference>
<organism evidence="2 3">
    <name type="scientific">Sphingomonas psychrolutea</name>
    <dbReference type="NCBI Taxonomy" id="1259676"/>
    <lineage>
        <taxon>Bacteria</taxon>
        <taxon>Pseudomonadati</taxon>
        <taxon>Pseudomonadota</taxon>
        <taxon>Alphaproteobacteria</taxon>
        <taxon>Sphingomonadales</taxon>
        <taxon>Sphingomonadaceae</taxon>
        <taxon>Sphingomonas</taxon>
    </lineage>
</organism>
<proteinExistence type="predicted"/>
<reference evidence="3" key="1">
    <citation type="journal article" date="2019" name="Int. J. Syst. Evol. Microbiol.">
        <title>The Global Catalogue of Microorganisms (GCM) 10K type strain sequencing project: providing services to taxonomists for standard genome sequencing and annotation.</title>
        <authorList>
            <consortium name="The Broad Institute Genomics Platform"/>
            <consortium name="The Broad Institute Genome Sequencing Center for Infectious Disease"/>
            <person name="Wu L."/>
            <person name="Ma J."/>
        </authorList>
    </citation>
    <scope>NUCLEOTIDE SEQUENCE [LARGE SCALE GENOMIC DNA]</scope>
    <source>
        <strain evidence="3">CGMCC 1.10106</strain>
    </source>
</reference>
<protein>
    <submittedName>
        <fullName evidence="2">Uncharacterized protein</fullName>
    </submittedName>
</protein>